<dbReference type="RefSeq" id="WP_012875891.1">
    <property type="nucleotide sequence ID" value="NC_013526.1"/>
</dbReference>
<dbReference type="SUPFAM" id="SSF160980">
    <property type="entry name" value="SSO1389-like"/>
    <property type="match status" value="1"/>
</dbReference>
<dbReference type="Proteomes" id="UP000000323">
    <property type="component" value="Chromosome 2"/>
</dbReference>
<keyword evidence="2" id="KW-1185">Reference proteome</keyword>
<sequence>MQEADSSNWRRVLVTAVGTGNYSEVRYKLDDEVSGPNKFSSIALGEILSPHGEPLHVVALWTGGARNNPNSTHYADYAKAVQAHGWSYQPLDIPEGMSEAELWEIFEKIGHALEVNDSVIVDITHGFRSIPVVMVTALQYYRLNKPLSSLNVYYSAFLPSRPPEEATPVISLDMILALADWTYGAKLFEERLVAAPLADQIEQTQKRSHVDPSWQGQRLTRIKKVSTALKELDRLLHNNLPIEAGIKASELLQRAEEARAEFPSFPPIQDFWEKIERQARNICVGIDPKEKPTYPLTPEELERQLKLIESYKRMGNILSSVTLMREWIVSAYVYALGKGDSWLDYDRTRRDAEADLNTFSRCRRNHVPLYFARDDQLMNELIDAWDSTVKIRNELAHCGMRPEAVSGLELNTDRLETILALIRQADAQTVGEGN</sequence>
<dbReference type="AlphaFoldDB" id="D1CGI9"/>
<dbReference type="OrthoDB" id="9777703at2"/>
<dbReference type="eggNOG" id="COG1517">
    <property type="taxonomic scope" value="Bacteria"/>
</dbReference>
<dbReference type="EMBL" id="CP001826">
    <property type="protein sequence ID" value="ACZ42860.1"/>
    <property type="molecule type" value="Genomic_DNA"/>
</dbReference>
<name>D1CGI9_THET1</name>
<evidence type="ECO:0000313" key="2">
    <source>
        <dbReference type="Proteomes" id="UP000000323"/>
    </source>
</evidence>
<dbReference type="NCBIfam" id="TIGR02549">
    <property type="entry name" value="CRISPR_DxTHG"/>
    <property type="match status" value="1"/>
</dbReference>
<dbReference type="KEGG" id="ttr:Tter_1954"/>
<dbReference type="STRING" id="525904.Tter_1954"/>
<reference evidence="2" key="1">
    <citation type="journal article" date="2010" name="Stand. Genomic Sci.">
        <title>Complete genome sequence of 'Thermobaculum terrenum' type strain (YNP1).</title>
        <authorList>
            <person name="Kiss H."/>
            <person name="Cleland D."/>
            <person name="Lapidus A."/>
            <person name="Lucas S."/>
            <person name="Glavina Del Rio T."/>
            <person name="Nolan M."/>
            <person name="Tice H."/>
            <person name="Han C."/>
            <person name="Goodwin L."/>
            <person name="Pitluck S."/>
            <person name="Liolios K."/>
            <person name="Ivanova N."/>
            <person name="Mavromatis K."/>
            <person name="Ovchinnikova G."/>
            <person name="Pati A."/>
            <person name="Chen A."/>
            <person name="Palaniappan K."/>
            <person name="Land M."/>
            <person name="Hauser L."/>
            <person name="Chang Y."/>
            <person name="Jeffries C."/>
            <person name="Lu M."/>
            <person name="Brettin T."/>
            <person name="Detter J."/>
            <person name="Goker M."/>
            <person name="Tindall B."/>
            <person name="Beck B."/>
            <person name="McDermott T."/>
            <person name="Woyke T."/>
            <person name="Bristow J."/>
            <person name="Eisen J."/>
            <person name="Markowitz V."/>
            <person name="Hugenholtz P."/>
            <person name="Kyrpides N."/>
            <person name="Klenk H."/>
            <person name="Cheng J."/>
        </authorList>
    </citation>
    <scope>NUCLEOTIDE SEQUENCE [LARGE SCALE GENOMIC DNA]</scope>
    <source>
        <strain evidence="2">ATCC BAA-798 / YNP1</strain>
    </source>
</reference>
<protein>
    <submittedName>
        <fullName evidence="1">CRISPR-associated protein, TM1812 family</fullName>
    </submittedName>
</protein>
<proteinExistence type="predicted"/>
<dbReference type="InterPro" id="IPR013383">
    <property type="entry name" value="CRISPR-assoc_prot_DxTHG_CS"/>
</dbReference>
<dbReference type="HOGENOM" id="CLU_025124_1_0_0"/>
<evidence type="ECO:0000313" key="1">
    <source>
        <dbReference type="EMBL" id="ACZ42860.1"/>
    </source>
</evidence>
<accession>D1CGI9</accession>
<gene>
    <name evidence="1" type="ordered locus">Tter_1954</name>
</gene>
<organism evidence="1 2">
    <name type="scientific">Thermobaculum terrenum (strain ATCC BAA-798 / CCMEE 7001 / YNP1)</name>
    <dbReference type="NCBI Taxonomy" id="525904"/>
    <lineage>
        <taxon>Bacteria</taxon>
        <taxon>Bacillati</taxon>
        <taxon>Chloroflexota</taxon>
        <taxon>Chloroflexia</taxon>
        <taxon>Candidatus Thermobaculales</taxon>
        <taxon>Candidatus Thermobaculaceae</taxon>
        <taxon>Thermobaculum</taxon>
    </lineage>
</organism>